<comment type="caution">
    <text evidence="2">The sequence shown here is derived from an EMBL/GenBank/DDBJ whole genome shotgun (WGS) entry which is preliminary data.</text>
</comment>
<name>A0A2W5NGY9_RHOSU</name>
<proteinExistence type="predicted"/>
<dbReference type="AlphaFoldDB" id="A0A2W5NGY9"/>
<feature type="transmembrane region" description="Helical" evidence="1">
    <location>
        <begin position="100"/>
        <end position="122"/>
    </location>
</feature>
<organism evidence="2 3">
    <name type="scientific">Rhodovulum sulfidophilum</name>
    <name type="common">Rhodobacter sulfidophilus</name>
    <dbReference type="NCBI Taxonomy" id="35806"/>
    <lineage>
        <taxon>Bacteria</taxon>
        <taxon>Pseudomonadati</taxon>
        <taxon>Pseudomonadota</taxon>
        <taxon>Alphaproteobacteria</taxon>
        <taxon>Rhodobacterales</taxon>
        <taxon>Paracoccaceae</taxon>
        <taxon>Rhodovulum</taxon>
    </lineage>
</organism>
<keyword evidence="1" id="KW-0812">Transmembrane</keyword>
<feature type="transmembrane region" description="Helical" evidence="1">
    <location>
        <begin position="156"/>
        <end position="174"/>
    </location>
</feature>
<evidence type="ECO:0008006" key="4">
    <source>
        <dbReference type="Google" id="ProtNLM"/>
    </source>
</evidence>
<accession>A0A2W5NGY9</accession>
<dbReference type="Proteomes" id="UP000249185">
    <property type="component" value="Unassembled WGS sequence"/>
</dbReference>
<protein>
    <recommendedName>
        <fullName evidence="4">Protease</fullName>
    </recommendedName>
</protein>
<evidence type="ECO:0000313" key="2">
    <source>
        <dbReference type="EMBL" id="PZQ51529.1"/>
    </source>
</evidence>
<evidence type="ECO:0000313" key="3">
    <source>
        <dbReference type="Proteomes" id="UP000249185"/>
    </source>
</evidence>
<reference evidence="2 3" key="1">
    <citation type="submission" date="2017-08" db="EMBL/GenBank/DDBJ databases">
        <title>Infants hospitalized years apart are colonized by the same room-sourced microbial strains.</title>
        <authorList>
            <person name="Brooks B."/>
            <person name="Olm M.R."/>
            <person name="Firek B.A."/>
            <person name="Baker R."/>
            <person name="Thomas B.C."/>
            <person name="Morowitz M.J."/>
            <person name="Banfield J.F."/>
        </authorList>
    </citation>
    <scope>NUCLEOTIDE SEQUENCE [LARGE SCALE GENOMIC DNA]</scope>
    <source>
        <strain evidence="2">S2_005_002_R2_34</strain>
    </source>
</reference>
<dbReference type="EMBL" id="QFPW01000002">
    <property type="protein sequence ID" value="PZQ51529.1"/>
    <property type="molecule type" value="Genomic_DNA"/>
</dbReference>
<gene>
    <name evidence="2" type="ORF">DI556_05080</name>
</gene>
<feature type="transmembrane region" description="Helical" evidence="1">
    <location>
        <begin position="20"/>
        <end position="39"/>
    </location>
</feature>
<keyword evidence="1" id="KW-1133">Transmembrane helix</keyword>
<feature type="transmembrane region" description="Helical" evidence="1">
    <location>
        <begin position="129"/>
        <end position="150"/>
    </location>
</feature>
<sequence length="435" mass="48067">MVQLALLLLGARAVRPLWPFLLGLGLAWMALGGWLLLNLGDRRVVYVEDTLAVFLALEGLVLLAAGGALGLRRHWGAAARGLCFLFAAFLVFNVEWDHNFGAMVVFGAAFLIDGALRIASALVLRDARLVRGVVTGVVSIILGFVIFARWPLPRDLTVPFCMALLFLSSGLSILRAARQLRRLAPGASVTRLPFYAATNWQARGVAVPTTAAAPVDGALNLRIWTATGSADDPERYFLVERYIATLDHAGRVSTGHAALEVPPDLYVSHYPAREIERNSDELLTILHAGRQNDVPGKFQPSLAVEAADWCMPDQTVTLRRYNDAALRAFWADYARDTTYNLAARNCSTTVALCLDAATEGLASTGRPLRDFARLMLNPEFWMLRLVRARAEAMTWTPGLVLDYARLLRRVLEHGERRWRDRLAAAWAERRAGRRA</sequence>
<keyword evidence="1" id="KW-0472">Membrane</keyword>
<evidence type="ECO:0000256" key="1">
    <source>
        <dbReference type="SAM" id="Phobius"/>
    </source>
</evidence>
<feature type="transmembrane region" description="Helical" evidence="1">
    <location>
        <begin position="51"/>
        <end position="70"/>
    </location>
</feature>